<comment type="catalytic activity">
    <reaction evidence="1 14 15 16">
        <text>Endonucleolytic cleavage to 5'-phosphomonoester.</text>
        <dbReference type="EC" id="3.1.26.4"/>
    </reaction>
</comment>
<evidence type="ECO:0000256" key="5">
    <source>
        <dbReference type="ARBA" id="ARBA00007383"/>
    </source>
</evidence>
<dbReference type="HAMAP" id="MF_00052_B">
    <property type="entry name" value="RNase_HII_B"/>
    <property type="match status" value="1"/>
</dbReference>
<feature type="binding site" evidence="14 15">
    <location>
        <position position="80"/>
    </location>
    <ligand>
        <name>a divalent metal cation</name>
        <dbReference type="ChEBI" id="CHEBI:60240"/>
    </ligand>
</feature>
<dbReference type="InterPro" id="IPR024567">
    <property type="entry name" value="RNase_HII/HIII_dom"/>
</dbReference>
<evidence type="ECO:0000313" key="19">
    <source>
        <dbReference type="Proteomes" id="UP000189941"/>
    </source>
</evidence>
<comment type="cofactor">
    <cofactor evidence="14 15">
        <name>Mn(2+)</name>
        <dbReference type="ChEBI" id="CHEBI:29035"/>
    </cofactor>
    <cofactor evidence="14 15">
        <name>Mg(2+)</name>
        <dbReference type="ChEBI" id="CHEBI:18420"/>
    </cofactor>
    <text evidence="14 15">Manganese or magnesium. Binds 1 divalent metal ion per monomer in the absence of substrate. May bind a second metal ion after substrate binding.</text>
</comment>
<evidence type="ECO:0000256" key="10">
    <source>
        <dbReference type="ARBA" id="ARBA00022723"/>
    </source>
</evidence>
<dbReference type="PROSITE" id="PS51975">
    <property type="entry name" value="RNASE_H_2"/>
    <property type="match status" value="1"/>
</dbReference>
<proteinExistence type="inferred from homology"/>
<keyword evidence="11 14" id="KW-0255">Endonuclease</keyword>
<comment type="subcellular location">
    <subcellularLocation>
        <location evidence="4 14">Cytoplasm</location>
    </subcellularLocation>
</comment>
<dbReference type="STRING" id="1121925.SAMN02746011_00783"/>
<dbReference type="PANTHER" id="PTHR10954">
    <property type="entry name" value="RIBONUCLEASE H2 SUBUNIT A"/>
    <property type="match status" value="1"/>
</dbReference>
<keyword evidence="13 14" id="KW-0464">Manganese</keyword>
<keyword evidence="12 14" id="KW-0378">Hydrolase</keyword>
<dbReference type="Pfam" id="PF01351">
    <property type="entry name" value="RNase_HII"/>
    <property type="match status" value="1"/>
</dbReference>
<keyword evidence="19" id="KW-1185">Reference proteome</keyword>
<organism evidence="18 19">
    <name type="scientific">Globicatella sulfidifaciens DSM 15739</name>
    <dbReference type="NCBI Taxonomy" id="1121925"/>
    <lineage>
        <taxon>Bacteria</taxon>
        <taxon>Bacillati</taxon>
        <taxon>Bacillota</taxon>
        <taxon>Bacilli</taxon>
        <taxon>Lactobacillales</taxon>
        <taxon>Aerococcaceae</taxon>
        <taxon>Globicatella</taxon>
    </lineage>
</organism>
<dbReference type="PANTHER" id="PTHR10954:SF18">
    <property type="entry name" value="RIBONUCLEASE HII"/>
    <property type="match status" value="1"/>
</dbReference>
<reference evidence="19" key="1">
    <citation type="submission" date="2017-02" db="EMBL/GenBank/DDBJ databases">
        <authorList>
            <person name="Varghese N."/>
            <person name="Submissions S."/>
        </authorList>
    </citation>
    <scope>NUCLEOTIDE SEQUENCE [LARGE SCALE GENOMIC DNA]</scope>
    <source>
        <strain evidence="19">DSM 15739</strain>
    </source>
</reference>
<evidence type="ECO:0000256" key="12">
    <source>
        <dbReference type="ARBA" id="ARBA00022801"/>
    </source>
</evidence>
<evidence type="ECO:0000256" key="6">
    <source>
        <dbReference type="ARBA" id="ARBA00012180"/>
    </source>
</evidence>
<evidence type="ECO:0000256" key="14">
    <source>
        <dbReference type="HAMAP-Rule" id="MF_00052"/>
    </source>
</evidence>
<dbReference type="EMBL" id="FUWO01000005">
    <property type="protein sequence ID" value="SJZ43734.1"/>
    <property type="molecule type" value="Genomic_DNA"/>
</dbReference>
<dbReference type="Proteomes" id="UP000189941">
    <property type="component" value="Unassembled WGS sequence"/>
</dbReference>
<evidence type="ECO:0000256" key="9">
    <source>
        <dbReference type="ARBA" id="ARBA00022722"/>
    </source>
</evidence>
<comment type="cofactor">
    <cofactor evidence="2">
        <name>Mg(2+)</name>
        <dbReference type="ChEBI" id="CHEBI:18420"/>
    </cofactor>
</comment>
<evidence type="ECO:0000256" key="7">
    <source>
        <dbReference type="ARBA" id="ARBA00019179"/>
    </source>
</evidence>
<dbReference type="NCBIfam" id="NF000594">
    <property type="entry name" value="PRK00015.1-1"/>
    <property type="match status" value="1"/>
</dbReference>
<dbReference type="RefSeq" id="WP_078755580.1">
    <property type="nucleotide sequence ID" value="NZ_FUWO01000005.1"/>
</dbReference>
<feature type="binding site" evidence="14 15">
    <location>
        <position position="172"/>
    </location>
    <ligand>
        <name>a divalent metal cation</name>
        <dbReference type="ChEBI" id="CHEBI:60240"/>
    </ligand>
</feature>
<dbReference type="OrthoDB" id="9803420at2"/>
<evidence type="ECO:0000256" key="13">
    <source>
        <dbReference type="ARBA" id="ARBA00023211"/>
    </source>
</evidence>
<dbReference type="InterPro" id="IPR036397">
    <property type="entry name" value="RNaseH_sf"/>
</dbReference>
<evidence type="ECO:0000256" key="11">
    <source>
        <dbReference type="ARBA" id="ARBA00022759"/>
    </source>
</evidence>
<evidence type="ECO:0000313" key="18">
    <source>
        <dbReference type="EMBL" id="SJZ43734.1"/>
    </source>
</evidence>
<comment type="function">
    <text evidence="3 14 16">Endonuclease that specifically degrades the RNA of RNA-DNA hybrids.</text>
</comment>
<evidence type="ECO:0000256" key="3">
    <source>
        <dbReference type="ARBA" id="ARBA00004065"/>
    </source>
</evidence>
<dbReference type="CDD" id="cd07182">
    <property type="entry name" value="RNase_HII_bacteria_HII_like"/>
    <property type="match status" value="1"/>
</dbReference>
<dbReference type="EC" id="3.1.26.4" evidence="6 14"/>
<dbReference type="GO" id="GO:0004523">
    <property type="term" value="F:RNA-DNA hybrid ribonuclease activity"/>
    <property type="evidence" value="ECO:0007669"/>
    <property type="project" value="UniProtKB-UniRule"/>
</dbReference>
<dbReference type="FunFam" id="3.30.420.10:FF:000006">
    <property type="entry name" value="Ribonuclease HII"/>
    <property type="match status" value="1"/>
</dbReference>
<evidence type="ECO:0000256" key="1">
    <source>
        <dbReference type="ARBA" id="ARBA00000077"/>
    </source>
</evidence>
<dbReference type="GO" id="GO:0043137">
    <property type="term" value="P:DNA replication, removal of RNA primer"/>
    <property type="evidence" value="ECO:0007669"/>
    <property type="project" value="TreeGrafter"/>
</dbReference>
<dbReference type="Gene3D" id="3.30.420.10">
    <property type="entry name" value="Ribonuclease H-like superfamily/Ribonuclease H"/>
    <property type="match status" value="1"/>
</dbReference>
<dbReference type="GO" id="GO:0032299">
    <property type="term" value="C:ribonuclease H2 complex"/>
    <property type="evidence" value="ECO:0007669"/>
    <property type="project" value="TreeGrafter"/>
</dbReference>
<evidence type="ECO:0000256" key="4">
    <source>
        <dbReference type="ARBA" id="ARBA00004496"/>
    </source>
</evidence>
<accession>A0A1T4KMV8</accession>
<sequence>MTKSLSIRSIKELIDSFQKIEELQATDLLKDERKGVQKLIQQFEKRLAREALIKEEHLQRLSIENKLRAQGFQYIAGIDEVGRGPLAGPVVTAAVILPEDCDALMGVNDSKQLNHEKRAHFVDLIKATALAYSITVTSVAEIDQFNIYEATRRSMLASVQKLTIQPDFLLLDAMKIDSPLPQASIIKGDQRSLTIAAASILAKEYRDQLMIDYGKIYPEFGFEKHMGYGTKTHLDALAEFGYTPIHRQSFSPVAQTLKIYNK</sequence>
<name>A0A1T4KMV8_9LACT</name>
<dbReference type="GO" id="GO:0030145">
    <property type="term" value="F:manganese ion binding"/>
    <property type="evidence" value="ECO:0007669"/>
    <property type="project" value="UniProtKB-UniRule"/>
</dbReference>
<comment type="similarity">
    <text evidence="5 14 16">Belongs to the RNase HII family.</text>
</comment>
<dbReference type="InterPro" id="IPR022898">
    <property type="entry name" value="RNase_HII"/>
</dbReference>
<dbReference type="AlphaFoldDB" id="A0A1T4KMV8"/>
<dbReference type="GO" id="GO:0005737">
    <property type="term" value="C:cytoplasm"/>
    <property type="evidence" value="ECO:0007669"/>
    <property type="project" value="UniProtKB-SubCell"/>
</dbReference>
<dbReference type="InterPro" id="IPR001352">
    <property type="entry name" value="RNase_HII/HIII"/>
</dbReference>
<dbReference type="GO" id="GO:0003723">
    <property type="term" value="F:RNA binding"/>
    <property type="evidence" value="ECO:0007669"/>
    <property type="project" value="UniProtKB-UniRule"/>
</dbReference>
<protein>
    <recommendedName>
        <fullName evidence="7 14">Ribonuclease HII</fullName>
        <shortName evidence="14">RNase HII</shortName>
        <ecNumber evidence="6 14">3.1.26.4</ecNumber>
    </recommendedName>
</protein>
<gene>
    <name evidence="14" type="primary">rnhB</name>
    <name evidence="18" type="ORF">SAMN02746011_00783</name>
</gene>
<evidence type="ECO:0000259" key="17">
    <source>
        <dbReference type="PROSITE" id="PS51975"/>
    </source>
</evidence>
<evidence type="ECO:0000256" key="8">
    <source>
        <dbReference type="ARBA" id="ARBA00022490"/>
    </source>
</evidence>
<keyword evidence="9 14" id="KW-0540">Nuclease</keyword>
<evidence type="ECO:0000256" key="15">
    <source>
        <dbReference type="PROSITE-ProRule" id="PRU01319"/>
    </source>
</evidence>
<dbReference type="InterPro" id="IPR012337">
    <property type="entry name" value="RNaseH-like_sf"/>
</dbReference>
<feature type="domain" description="RNase H type-2" evidence="17">
    <location>
        <begin position="73"/>
        <end position="262"/>
    </location>
</feature>
<evidence type="ECO:0000256" key="2">
    <source>
        <dbReference type="ARBA" id="ARBA00001946"/>
    </source>
</evidence>
<dbReference type="SUPFAM" id="SSF53098">
    <property type="entry name" value="Ribonuclease H-like"/>
    <property type="match status" value="1"/>
</dbReference>
<evidence type="ECO:0000256" key="16">
    <source>
        <dbReference type="RuleBase" id="RU003515"/>
    </source>
</evidence>
<dbReference type="NCBIfam" id="NF000595">
    <property type="entry name" value="PRK00015.1-3"/>
    <property type="match status" value="1"/>
</dbReference>
<feature type="binding site" evidence="14 15">
    <location>
        <position position="79"/>
    </location>
    <ligand>
        <name>a divalent metal cation</name>
        <dbReference type="ChEBI" id="CHEBI:60240"/>
    </ligand>
</feature>
<keyword evidence="8 14" id="KW-0963">Cytoplasm</keyword>
<dbReference type="GO" id="GO:0006298">
    <property type="term" value="P:mismatch repair"/>
    <property type="evidence" value="ECO:0007669"/>
    <property type="project" value="TreeGrafter"/>
</dbReference>
<keyword evidence="10 14" id="KW-0479">Metal-binding</keyword>